<dbReference type="HAMAP" id="MF_00484">
    <property type="entry name" value="Glycogen_synth"/>
    <property type="match status" value="1"/>
</dbReference>
<dbReference type="Pfam" id="PF00534">
    <property type="entry name" value="Glycos_transf_1"/>
    <property type="match status" value="1"/>
</dbReference>
<keyword evidence="4 7" id="KW-0328">Glycosyltransferase</keyword>
<comment type="function">
    <text evidence="2 7">Synthesizes alpha-1,4-glucan chains using ADP-glucose.</text>
</comment>
<dbReference type="AlphaFoldDB" id="A0A9D9DFF9"/>
<feature type="domain" description="Glycosyl transferase family 1" evidence="8">
    <location>
        <begin position="289"/>
        <end position="431"/>
    </location>
</feature>
<evidence type="ECO:0000256" key="3">
    <source>
        <dbReference type="ARBA" id="ARBA00010281"/>
    </source>
</evidence>
<feature type="binding site" evidence="7">
    <location>
        <position position="15"/>
    </location>
    <ligand>
        <name>ADP-alpha-D-glucose</name>
        <dbReference type="ChEBI" id="CHEBI:57498"/>
    </ligand>
</feature>
<evidence type="ECO:0000256" key="4">
    <source>
        <dbReference type="ARBA" id="ARBA00022676"/>
    </source>
</evidence>
<comment type="catalytic activity">
    <reaction evidence="1 7">
        <text>[(1-&gt;4)-alpha-D-glucosyl](n) + ADP-alpha-D-glucose = [(1-&gt;4)-alpha-D-glucosyl](n+1) + ADP + H(+)</text>
        <dbReference type="Rhea" id="RHEA:18189"/>
        <dbReference type="Rhea" id="RHEA-COMP:9584"/>
        <dbReference type="Rhea" id="RHEA-COMP:9587"/>
        <dbReference type="ChEBI" id="CHEBI:15378"/>
        <dbReference type="ChEBI" id="CHEBI:15444"/>
        <dbReference type="ChEBI" id="CHEBI:57498"/>
        <dbReference type="ChEBI" id="CHEBI:456216"/>
        <dbReference type="EC" id="2.4.1.21"/>
    </reaction>
</comment>
<dbReference type="EC" id="2.4.1.21" evidence="7"/>
<sequence>MNIAMIASEINPLAKSGGLADVVYSLSKELSKLGHEVICILPFYQSIRAKGGKFAYRGSYGVSLSWRHANCDVYSTQIDGISYYLLDNRYYFGRSSLYGYMDDGERFAFFQTAARGLFGYIGFVPDVIHCHDWQTGMIPCLVREQNGFDPTFSKAKFVFTIHNPAFKGIIDRYFLRDFYELPDELYFNGKVRFEGMVSTLKTGIVYSDYVTTVSPNHAKELLTPEGGFGLDGVLRMKGEAFSGIVNGIDYDEWDPLRDPLIYKNFSYTNVTSGKRECRKRLFDVALFPDNGGPVFGLVSRLTYQKGIDLVLSLGREIAEAGGYLFVLGSGEYGLEQGLEALRRDYPESVCIYIGYSNERAHLIYSGADFFLMPSLFEPCGIGQMVAMRYGTLPIVRRVGGLPDTVEDPSSSKEPTGFIFNDYDLGGLRYGVSRAYEVYEDKGKLLKMRRNAMKADHSWKKAAAEYLDIYSR</sequence>
<evidence type="ECO:0000313" key="10">
    <source>
        <dbReference type="EMBL" id="MBO8425847.1"/>
    </source>
</evidence>
<dbReference type="NCBIfam" id="TIGR02095">
    <property type="entry name" value="glgA"/>
    <property type="match status" value="1"/>
</dbReference>
<feature type="domain" description="Starch synthase catalytic" evidence="9">
    <location>
        <begin position="2"/>
        <end position="235"/>
    </location>
</feature>
<dbReference type="PANTHER" id="PTHR45825:SF11">
    <property type="entry name" value="ALPHA AMYLASE DOMAIN-CONTAINING PROTEIN"/>
    <property type="match status" value="1"/>
</dbReference>
<evidence type="ECO:0000256" key="5">
    <source>
        <dbReference type="ARBA" id="ARBA00022679"/>
    </source>
</evidence>
<gene>
    <name evidence="7" type="primary">glgA</name>
    <name evidence="10" type="ORF">IAC61_00820</name>
</gene>
<dbReference type="Gene3D" id="3.40.50.2000">
    <property type="entry name" value="Glycogen Phosphorylase B"/>
    <property type="match status" value="2"/>
</dbReference>
<evidence type="ECO:0000259" key="9">
    <source>
        <dbReference type="Pfam" id="PF08323"/>
    </source>
</evidence>
<evidence type="ECO:0000259" key="8">
    <source>
        <dbReference type="Pfam" id="PF00534"/>
    </source>
</evidence>
<comment type="similarity">
    <text evidence="3 7">Belongs to the glycosyltransferase 1 family. Bacterial/plant glycogen synthase subfamily.</text>
</comment>
<evidence type="ECO:0000313" key="11">
    <source>
        <dbReference type="Proteomes" id="UP000823634"/>
    </source>
</evidence>
<dbReference type="Pfam" id="PF08323">
    <property type="entry name" value="Glyco_transf_5"/>
    <property type="match status" value="1"/>
</dbReference>
<dbReference type="CDD" id="cd03791">
    <property type="entry name" value="GT5_Glycogen_synthase_DULL1-like"/>
    <property type="match status" value="1"/>
</dbReference>
<evidence type="ECO:0000256" key="7">
    <source>
        <dbReference type="HAMAP-Rule" id="MF_00484"/>
    </source>
</evidence>
<protein>
    <recommendedName>
        <fullName evidence="7">Glycogen synthase</fullName>
        <ecNumber evidence="7">2.4.1.21</ecNumber>
    </recommendedName>
    <alternativeName>
        <fullName evidence="7">Starch [bacterial glycogen] synthase</fullName>
    </alternativeName>
</protein>
<proteinExistence type="inferred from homology"/>
<reference evidence="10" key="1">
    <citation type="submission" date="2020-10" db="EMBL/GenBank/DDBJ databases">
        <authorList>
            <person name="Gilroy R."/>
        </authorList>
    </citation>
    <scope>NUCLEOTIDE SEQUENCE</scope>
    <source>
        <strain evidence="10">17113</strain>
    </source>
</reference>
<evidence type="ECO:0000256" key="2">
    <source>
        <dbReference type="ARBA" id="ARBA00002764"/>
    </source>
</evidence>
<dbReference type="GO" id="GO:0004373">
    <property type="term" value="F:alpha-1,4-glucan glucosyltransferase (UDP-glucose donor) activity"/>
    <property type="evidence" value="ECO:0007669"/>
    <property type="project" value="InterPro"/>
</dbReference>
<accession>A0A9D9DFF9</accession>
<keyword evidence="6 7" id="KW-0320">Glycogen biosynthesis</keyword>
<dbReference type="EMBL" id="JADINA010000007">
    <property type="protein sequence ID" value="MBO8425847.1"/>
    <property type="molecule type" value="Genomic_DNA"/>
</dbReference>
<dbReference type="InterPro" id="IPR013534">
    <property type="entry name" value="Starch_synth_cat_dom"/>
</dbReference>
<dbReference type="Proteomes" id="UP000823634">
    <property type="component" value="Unassembled WGS sequence"/>
</dbReference>
<dbReference type="PANTHER" id="PTHR45825">
    <property type="entry name" value="GRANULE-BOUND STARCH SYNTHASE 1, CHLOROPLASTIC/AMYLOPLASTIC"/>
    <property type="match status" value="1"/>
</dbReference>
<comment type="pathway">
    <text evidence="7">Glycan biosynthesis; glycogen biosynthesis.</text>
</comment>
<dbReference type="GO" id="GO:0005978">
    <property type="term" value="P:glycogen biosynthetic process"/>
    <property type="evidence" value="ECO:0007669"/>
    <property type="project" value="UniProtKB-UniRule"/>
</dbReference>
<keyword evidence="5 7" id="KW-0808">Transferase</keyword>
<dbReference type="SUPFAM" id="SSF53756">
    <property type="entry name" value="UDP-Glycosyltransferase/glycogen phosphorylase"/>
    <property type="match status" value="1"/>
</dbReference>
<evidence type="ECO:0000256" key="6">
    <source>
        <dbReference type="ARBA" id="ARBA00023056"/>
    </source>
</evidence>
<dbReference type="InterPro" id="IPR001296">
    <property type="entry name" value="Glyco_trans_1"/>
</dbReference>
<reference evidence="10" key="2">
    <citation type="journal article" date="2021" name="PeerJ">
        <title>Extensive microbial diversity within the chicken gut microbiome revealed by metagenomics and culture.</title>
        <authorList>
            <person name="Gilroy R."/>
            <person name="Ravi A."/>
            <person name="Getino M."/>
            <person name="Pursley I."/>
            <person name="Horton D.L."/>
            <person name="Alikhan N.F."/>
            <person name="Baker D."/>
            <person name="Gharbi K."/>
            <person name="Hall N."/>
            <person name="Watson M."/>
            <person name="Adriaenssens E.M."/>
            <person name="Foster-Nyarko E."/>
            <person name="Jarju S."/>
            <person name="Secka A."/>
            <person name="Antonio M."/>
            <person name="Oren A."/>
            <person name="Chaudhuri R.R."/>
            <person name="La Ragione R."/>
            <person name="Hildebrand F."/>
            <person name="Pallen M.J."/>
        </authorList>
    </citation>
    <scope>NUCLEOTIDE SEQUENCE</scope>
    <source>
        <strain evidence="10">17113</strain>
    </source>
</reference>
<dbReference type="GO" id="GO:0009011">
    <property type="term" value="F:alpha-1,4-glucan glucosyltransferase (ADP-glucose donor) activity"/>
    <property type="evidence" value="ECO:0007669"/>
    <property type="project" value="UniProtKB-UniRule"/>
</dbReference>
<organism evidence="10 11">
    <name type="scientific">Candidatus Alloenteromonas pullistercoris</name>
    <dbReference type="NCBI Taxonomy" id="2840785"/>
    <lineage>
        <taxon>Bacteria</taxon>
        <taxon>Bacillati</taxon>
        <taxon>Bacillota</taxon>
        <taxon>Bacillota incertae sedis</taxon>
        <taxon>Candidatus Alloenteromonas</taxon>
    </lineage>
</organism>
<dbReference type="InterPro" id="IPR011835">
    <property type="entry name" value="GS/SS"/>
</dbReference>
<comment type="caution">
    <text evidence="10">The sequence shown here is derived from an EMBL/GenBank/DDBJ whole genome shotgun (WGS) entry which is preliminary data.</text>
</comment>
<evidence type="ECO:0000256" key="1">
    <source>
        <dbReference type="ARBA" id="ARBA00001478"/>
    </source>
</evidence>
<name>A0A9D9DFF9_9FIRM</name>